<dbReference type="SUPFAM" id="SSF51412">
    <property type="entry name" value="Inosine monophosphate dehydrogenase (IMPDH)"/>
    <property type="match status" value="1"/>
</dbReference>
<feature type="domain" description="IMP dehydrogenase/GMP reductase" evidence="2">
    <location>
        <begin position="254"/>
        <end position="438"/>
    </location>
</feature>
<evidence type="ECO:0000313" key="3">
    <source>
        <dbReference type="EMBL" id="PIS17566.1"/>
    </source>
</evidence>
<dbReference type="InterPro" id="IPR005990">
    <property type="entry name" value="IMP_DH"/>
</dbReference>
<dbReference type="Gene3D" id="3.20.20.70">
    <property type="entry name" value="Aldolase class I"/>
    <property type="match status" value="1"/>
</dbReference>
<dbReference type="GO" id="GO:0006183">
    <property type="term" value="P:GTP biosynthetic process"/>
    <property type="evidence" value="ECO:0007669"/>
    <property type="project" value="TreeGrafter"/>
</dbReference>
<accession>A0A2H0WY17</accession>
<gene>
    <name evidence="3" type="ORF">COT54_03975</name>
</gene>
<protein>
    <recommendedName>
        <fullName evidence="2">IMP dehydrogenase/GMP reductase domain-containing protein</fullName>
    </recommendedName>
</protein>
<evidence type="ECO:0000256" key="1">
    <source>
        <dbReference type="ARBA" id="ARBA00005502"/>
    </source>
</evidence>
<name>A0A2H0WY17_9BACT</name>
<dbReference type="EMBL" id="PEYY01000145">
    <property type="protein sequence ID" value="PIS17566.1"/>
    <property type="molecule type" value="Genomic_DNA"/>
</dbReference>
<comment type="caution">
    <text evidence="3">The sequence shown here is derived from an EMBL/GenBank/DDBJ whole genome shotgun (WGS) entry which is preliminary data.</text>
</comment>
<dbReference type="Pfam" id="PF00478">
    <property type="entry name" value="IMPDH"/>
    <property type="match status" value="1"/>
</dbReference>
<evidence type="ECO:0000259" key="2">
    <source>
        <dbReference type="Pfam" id="PF00478"/>
    </source>
</evidence>
<dbReference type="InterPro" id="IPR001093">
    <property type="entry name" value="IMP_DH_GMPRt"/>
</dbReference>
<dbReference type="AlphaFoldDB" id="A0A2H0WY17"/>
<dbReference type="PANTHER" id="PTHR11911:SF111">
    <property type="entry name" value="INOSINE-5'-MONOPHOSPHATE DEHYDROGENASE"/>
    <property type="match status" value="1"/>
</dbReference>
<organism evidence="3 4">
    <name type="scientific">Candidatus Collierbacteria bacterium CG09_land_8_20_14_0_10_46_12</name>
    <dbReference type="NCBI Taxonomy" id="1974533"/>
    <lineage>
        <taxon>Bacteria</taxon>
        <taxon>Candidatus Collieribacteriota</taxon>
    </lineage>
</organism>
<dbReference type="InterPro" id="IPR013785">
    <property type="entry name" value="Aldolase_TIM"/>
</dbReference>
<dbReference type="SMART" id="SM01240">
    <property type="entry name" value="IMPDH"/>
    <property type="match status" value="1"/>
</dbReference>
<sequence>MIVRYYKGMDIPAFATFRDTKLWEHYISTKLSPLEADTPSYLKYWYIESRENSHAYPSQGLLTTPFDFLPAHKKAMLPLEQMLKILRVRQYFLELFNHSERLLYLKQTEKEPWIAPCAVKSPALEQAILRGNALSVDDLGIAVVGSQNPRVSRKTRFLQGPFVKLGRQARSLLVGSAMPDIYGSVYALSTMAQCHSLTGVPRNGPLSDITRQQELIKQVWNALEESEVLQGKSKIERTFLLSHWHKNIMGVLEGDPVKALRRAQALYGVGVRTFRIYSPEPGMNVLRTLKKLRRHFGDEIEIFAGQVVDVEQARQLEATGADGLYIGIGGGGRCITGVRSGSVIDWPILLWQLRGAINIPVIVEGGASDHIATTLALGATGIGVSRIVGGGTIESPGGMLYCIDENGKYFKPYGGEASSRTKYLDDKMLPFGIPSFVEGKTRVSYMNHLPYGAPTIPFNIFSLTEDIILSLVFRGVTSLSEFQNLDPSPLRVKSESAGRLQNTH</sequence>
<reference evidence="4" key="1">
    <citation type="submission" date="2017-09" db="EMBL/GenBank/DDBJ databases">
        <title>Depth-based differentiation of microbial function through sediment-hosted aquifers and enrichment of novel symbionts in the deep terrestrial subsurface.</title>
        <authorList>
            <person name="Probst A.J."/>
            <person name="Ladd B."/>
            <person name="Jarett J.K."/>
            <person name="Geller-Mcgrath D.E."/>
            <person name="Sieber C.M.K."/>
            <person name="Emerson J.B."/>
            <person name="Anantharaman K."/>
            <person name="Thomas B.C."/>
            <person name="Malmstrom R."/>
            <person name="Stieglmeier M."/>
            <person name="Klingl A."/>
            <person name="Woyke T."/>
            <person name="Ryan C.M."/>
            <person name="Banfield J.F."/>
        </authorList>
    </citation>
    <scope>NUCLEOTIDE SEQUENCE [LARGE SCALE GENOMIC DNA]</scope>
</reference>
<dbReference type="GO" id="GO:0003938">
    <property type="term" value="F:IMP dehydrogenase activity"/>
    <property type="evidence" value="ECO:0007669"/>
    <property type="project" value="InterPro"/>
</dbReference>
<proteinExistence type="inferred from homology"/>
<dbReference type="PANTHER" id="PTHR11911">
    <property type="entry name" value="INOSINE-5-MONOPHOSPHATE DEHYDROGENASE RELATED"/>
    <property type="match status" value="1"/>
</dbReference>
<dbReference type="Proteomes" id="UP000229574">
    <property type="component" value="Unassembled WGS sequence"/>
</dbReference>
<evidence type="ECO:0000313" key="4">
    <source>
        <dbReference type="Proteomes" id="UP000229574"/>
    </source>
</evidence>
<comment type="similarity">
    <text evidence="1">Belongs to the IMPDH/GMPR family.</text>
</comment>